<evidence type="ECO:0000259" key="3">
    <source>
        <dbReference type="PROSITE" id="PS50213"/>
    </source>
</evidence>
<feature type="signal peptide" evidence="2">
    <location>
        <begin position="1"/>
        <end position="20"/>
    </location>
</feature>
<dbReference type="PANTHER" id="PTHR10900:SF77">
    <property type="entry name" value="FI19380P1"/>
    <property type="match status" value="1"/>
</dbReference>
<dbReference type="PROSITE" id="PS50213">
    <property type="entry name" value="FAS1"/>
    <property type="match status" value="1"/>
</dbReference>
<dbReference type="InterPro" id="IPR000782">
    <property type="entry name" value="FAS1_domain"/>
</dbReference>
<dbReference type="FunFam" id="2.30.180.10:FF:000019">
    <property type="entry name" value="Cell surface lipoprotein"/>
    <property type="match status" value="1"/>
</dbReference>
<proteinExistence type="predicted"/>
<keyword evidence="2" id="KW-0732">Signal</keyword>
<dbReference type="AlphaFoldDB" id="A0A5C5W706"/>
<accession>A0A5C5W706</accession>
<gene>
    <name evidence="4" type="ORF">Pla111_17770</name>
</gene>
<organism evidence="4 5">
    <name type="scientific">Botrimarina hoheduenensis</name>
    <dbReference type="NCBI Taxonomy" id="2528000"/>
    <lineage>
        <taxon>Bacteria</taxon>
        <taxon>Pseudomonadati</taxon>
        <taxon>Planctomycetota</taxon>
        <taxon>Planctomycetia</taxon>
        <taxon>Pirellulales</taxon>
        <taxon>Lacipirellulaceae</taxon>
        <taxon>Botrimarina</taxon>
    </lineage>
</organism>
<reference evidence="4 5" key="1">
    <citation type="submission" date="2019-02" db="EMBL/GenBank/DDBJ databases">
        <title>Deep-cultivation of Planctomycetes and their phenomic and genomic characterization uncovers novel biology.</title>
        <authorList>
            <person name="Wiegand S."/>
            <person name="Jogler M."/>
            <person name="Boedeker C."/>
            <person name="Pinto D."/>
            <person name="Vollmers J."/>
            <person name="Rivas-Marin E."/>
            <person name="Kohn T."/>
            <person name="Peeters S.H."/>
            <person name="Heuer A."/>
            <person name="Rast P."/>
            <person name="Oberbeckmann S."/>
            <person name="Bunk B."/>
            <person name="Jeske O."/>
            <person name="Meyerdierks A."/>
            <person name="Storesund J.E."/>
            <person name="Kallscheuer N."/>
            <person name="Luecker S."/>
            <person name="Lage O.M."/>
            <person name="Pohl T."/>
            <person name="Merkel B.J."/>
            <person name="Hornburger P."/>
            <person name="Mueller R.-W."/>
            <person name="Bruemmer F."/>
            <person name="Labrenz M."/>
            <person name="Spormann A.M."/>
            <person name="Op Den Camp H."/>
            <person name="Overmann J."/>
            <person name="Amann R."/>
            <person name="Jetten M.S.M."/>
            <person name="Mascher T."/>
            <person name="Medema M.H."/>
            <person name="Devos D.P."/>
            <person name="Kaster A.-K."/>
            <person name="Ovreas L."/>
            <person name="Rohde M."/>
            <person name="Galperin M.Y."/>
            <person name="Jogler C."/>
        </authorList>
    </citation>
    <scope>NUCLEOTIDE SEQUENCE [LARGE SCALE GENOMIC DNA]</scope>
    <source>
        <strain evidence="4 5">Pla111</strain>
    </source>
</reference>
<dbReference type="SMART" id="SM00554">
    <property type="entry name" value="FAS1"/>
    <property type="match status" value="1"/>
</dbReference>
<evidence type="ECO:0000256" key="1">
    <source>
        <dbReference type="SAM" id="MobiDB-lite"/>
    </source>
</evidence>
<dbReference type="SUPFAM" id="SSF82153">
    <property type="entry name" value="FAS1 domain"/>
    <property type="match status" value="1"/>
</dbReference>
<keyword evidence="5" id="KW-1185">Reference proteome</keyword>
<evidence type="ECO:0000313" key="5">
    <source>
        <dbReference type="Proteomes" id="UP000318995"/>
    </source>
</evidence>
<sequence precursor="true">MLRSFVALAAALSLAAPTLAGECASSCPASQGKHHQAVNHGHHADQHHHGAQASMVSAAPTADIVDTAVAAGSFNTLVAAVKAAGLVDALKGDGPLTVFAPTDEAFGKIPAETLQSLLLPENKAKLTAILTYHVVPGRVTADQVVNLRTAKTLQGGEVAIGVANGKVFVDGARVLKTDIGTSNGVIHVIDTVLMPAE</sequence>
<dbReference type="InterPro" id="IPR050904">
    <property type="entry name" value="Adhesion/Biosynth-related"/>
</dbReference>
<feature type="compositionally biased region" description="Basic residues" evidence="1">
    <location>
        <begin position="32"/>
        <end position="41"/>
    </location>
</feature>
<dbReference type="GO" id="GO:0005615">
    <property type="term" value="C:extracellular space"/>
    <property type="evidence" value="ECO:0007669"/>
    <property type="project" value="TreeGrafter"/>
</dbReference>
<comment type="caution">
    <text evidence="4">The sequence shown here is derived from an EMBL/GenBank/DDBJ whole genome shotgun (WGS) entry which is preliminary data.</text>
</comment>
<dbReference type="EMBL" id="SJPH01000003">
    <property type="protein sequence ID" value="TWT46676.1"/>
    <property type="molecule type" value="Genomic_DNA"/>
</dbReference>
<name>A0A5C5W706_9BACT</name>
<dbReference type="PANTHER" id="PTHR10900">
    <property type="entry name" value="PERIOSTIN-RELATED"/>
    <property type="match status" value="1"/>
</dbReference>
<evidence type="ECO:0000256" key="2">
    <source>
        <dbReference type="SAM" id="SignalP"/>
    </source>
</evidence>
<feature type="chain" id="PRO_5022785978" evidence="2">
    <location>
        <begin position="21"/>
        <end position="197"/>
    </location>
</feature>
<evidence type="ECO:0000313" key="4">
    <source>
        <dbReference type="EMBL" id="TWT46676.1"/>
    </source>
</evidence>
<feature type="domain" description="FAS1" evidence="3">
    <location>
        <begin position="61"/>
        <end position="193"/>
    </location>
</feature>
<dbReference type="Proteomes" id="UP000318995">
    <property type="component" value="Unassembled WGS sequence"/>
</dbReference>
<dbReference type="Gene3D" id="2.30.180.10">
    <property type="entry name" value="FAS1 domain"/>
    <property type="match status" value="1"/>
</dbReference>
<dbReference type="InterPro" id="IPR036378">
    <property type="entry name" value="FAS1_dom_sf"/>
</dbReference>
<feature type="region of interest" description="Disordered" evidence="1">
    <location>
        <begin position="30"/>
        <end position="55"/>
    </location>
</feature>
<dbReference type="Pfam" id="PF02469">
    <property type="entry name" value="Fasciclin"/>
    <property type="match status" value="1"/>
</dbReference>
<protein>
    <submittedName>
        <fullName evidence="4">Immunogenic protein MPT70</fullName>
    </submittedName>
</protein>